<keyword evidence="2" id="KW-0472">Membrane</keyword>
<protein>
    <recommendedName>
        <fullName evidence="3">DUF6801 domain-containing protein</fullName>
    </recommendedName>
</protein>
<evidence type="ECO:0000313" key="4">
    <source>
        <dbReference type="EMBL" id="MPY53536.1"/>
    </source>
</evidence>
<organism evidence="4 5">
    <name type="scientific">Streptomyces acidicola</name>
    <dbReference type="NCBI Taxonomy" id="2596892"/>
    <lineage>
        <taxon>Bacteria</taxon>
        <taxon>Bacillati</taxon>
        <taxon>Actinomycetota</taxon>
        <taxon>Actinomycetes</taxon>
        <taxon>Kitasatosporales</taxon>
        <taxon>Streptomycetaceae</taxon>
        <taxon>Streptomyces</taxon>
    </lineage>
</organism>
<dbReference type="EMBL" id="VMNX01000200">
    <property type="protein sequence ID" value="MPY53536.1"/>
    <property type="molecule type" value="Genomic_DNA"/>
</dbReference>
<keyword evidence="5" id="KW-1185">Reference proteome</keyword>
<reference evidence="4 5" key="1">
    <citation type="submission" date="2019-09" db="EMBL/GenBank/DDBJ databases">
        <authorList>
            <person name="Duangmal K."/>
            <person name="Teo W.F.A."/>
            <person name="Lipun K."/>
        </authorList>
    </citation>
    <scope>NUCLEOTIDE SEQUENCE [LARGE SCALE GENOMIC DNA]</scope>
    <source>
        <strain evidence="4 5">K1PN6</strain>
    </source>
</reference>
<evidence type="ECO:0000259" key="3">
    <source>
        <dbReference type="Pfam" id="PF20611"/>
    </source>
</evidence>
<feature type="region of interest" description="Disordered" evidence="1">
    <location>
        <begin position="116"/>
        <end position="136"/>
    </location>
</feature>
<keyword evidence="2" id="KW-0812">Transmembrane</keyword>
<name>A0A5N8X3A4_9ACTN</name>
<sequence>MTLTGSGGLFGAGSAVADPVPRTLKYTCSFPLIGNEPMTGSVAWTAPDSYVVGQATSRSPISTSATVGPNVTRALRFAGADTVEGTANVSAVVAAPQGDIPVDMPLKVPRTDLPESGPLTVPANGTLPSLVPSRPGPAKVTVGKIDLHLVLRGSDGDESRAGKIDAPCDLNSGQDGFLASVTIVPDGASATPSGTSSGTPPAYSGAPGTDSPATSPAASETGGTGFAAPPRAVAAVAAAVGVGAAALGCVWWVRRRRAEDRDG</sequence>
<gene>
    <name evidence="4" type="ORF">FPZ41_35205</name>
</gene>
<feature type="compositionally biased region" description="Low complexity" evidence="1">
    <location>
        <begin position="188"/>
        <end position="202"/>
    </location>
</feature>
<evidence type="ECO:0000313" key="5">
    <source>
        <dbReference type="Proteomes" id="UP000373149"/>
    </source>
</evidence>
<dbReference type="Pfam" id="PF20611">
    <property type="entry name" value="DUF6801"/>
    <property type="match status" value="1"/>
</dbReference>
<dbReference type="RefSeq" id="WP_152867644.1">
    <property type="nucleotide sequence ID" value="NZ_VMNX01000200.1"/>
</dbReference>
<keyword evidence="2" id="KW-1133">Transmembrane helix</keyword>
<dbReference type="AlphaFoldDB" id="A0A5N8X3A4"/>
<dbReference type="Proteomes" id="UP000373149">
    <property type="component" value="Unassembled WGS sequence"/>
</dbReference>
<accession>A0A5N8X3A4</accession>
<feature type="domain" description="DUF6801" evidence="3">
    <location>
        <begin position="25"/>
        <end position="179"/>
    </location>
</feature>
<proteinExistence type="predicted"/>
<evidence type="ECO:0000256" key="2">
    <source>
        <dbReference type="SAM" id="Phobius"/>
    </source>
</evidence>
<feature type="transmembrane region" description="Helical" evidence="2">
    <location>
        <begin position="232"/>
        <end position="253"/>
    </location>
</feature>
<dbReference type="InterPro" id="IPR046542">
    <property type="entry name" value="DUF6801"/>
</dbReference>
<feature type="region of interest" description="Disordered" evidence="1">
    <location>
        <begin position="188"/>
        <end position="224"/>
    </location>
</feature>
<comment type="caution">
    <text evidence="4">The sequence shown here is derived from an EMBL/GenBank/DDBJ whole genome shotgun (WGS) entry which is preliminary data.</text>
</comment>
<evidence type="ECO:0000256" key="1">
    <source>
        <dbReference type="SAM" id="MobiDB-lite"/>
    </source>
</evidence>